<dbReference type="GeneTree" id="ENSGT00940000158948"/>
<dbReference type="STRING" id="62062.ENSHHUP00000024034"/>
<evidence type="ECO:0000256" key="3">
    <source>
        <dbReference type="SAM" id="SignalP"/>
    </source>
</evidence>
<dbReference type="AlphaFoldDB" id="A0A4W5LE57"/>
<dbReference type="InterPro" id="IPR036055">
    <property type="entry name" value="LDL_receptor-like_sf"/>
</dbReference>
<feature type="signal peptide" evidence="3">
    <location>
        <begin position="1"/>
        <end position="26"/>
    </location>
</feature>
<feature type="disulfide bond" evidence="2">
    <location>
        <begin position="64"/>
        <end position="79"/>
    </location>
</feature>
<dbReference type="SUPFAM" id="SSF52058">
    <property type="entry name" value="L domain-like"/>
    <property type="match status" value="1"/>
</dbReference>
<proteinExistence type="predicted"/>
<reference evidence="5" key="1">
    <citation type="submission" date="2018-06" db="EMBL/GenBank/DDBJ databases">
        <title>Genome assembly of Danube salmon.</title>
        <authorList>
            <person name="Macqueen D.J."/>
            <person name="Gundappa M.K."/>
        </authorList>
    </citation>
    <scope>NUCLEOTIDE SEQUENCE [LARGE SCALE GENOMIC DNA]</scope>
</reference>
<reference evidence="4" key="2">
    <citation type="submission" date="2025-08" db="UniProtKB">
        <authorList>
            <consortium name="Ensembl"/>
        </authorList>
    </citation>
    <scope>IDENTIFICATION</scope>
</reference>
<dbReference type="Proteomes" id="UP000314982">
    <property type="component" value="Unassembled WGS sequence"/>
</dbReference>
<dbReference type="PROSITE" id="PS01209">
    <property type="entry name" value="LDLRA_1"/>
    <property type="match status" value="1"/>
</dbReference>
<keyword evidence="1 2" id="KW-1015">Disulfide bond</keyword>
<dbReference type="InterPro" id="IPR002172">
    <property type="entry name" value="LDrepeatLR_classA_rpt"/>
</dbReference>
<organism evidence="4 5">
    <name type="scientific">Hucho hucho</name>
    <name type="common">huchen</name>
    <dbReference type="NCBI Taxonomy" id="62062"/>
    <lineage>
        <taxon>Eukaryota</taxon>
        <taxon>Metazoa</taxon>
        <taxon>Chordata</taxon>
        <taxon>Craniata</taxon>
        <taxon>Vertebrata</taxon>
        <taxon>Euteleostomi</taxon>
        <taxon>Actinopterygii</taxon>
        <taxon>Neopterygii</taxon>
        <taxon>Teleostei</taxon>
        <taxon>Protacanthopterygii</taxon>
        <taxon>Salmoniformes</taxon>
        <taxon>Salmonidae</taxon>
        <taxon>Salmoninae</taxon>
        <taxon>Hucho</taxon>
    </lineage>
</organism>
<keyword evidence="5" id="KW-1185">Reference proteome</keyword>
<evidence type="ECO:0000313" key="5">
    <source>
        <dbReference type="Proteomes" id="UP000314982"/>
    </source>
</evidence>
<sequence length="167" mass="18736">MRRGKVPIPILDVLSAILLLMHLAEMETRAAAMVSSRVSVESSCPLGQFPCGNVTVCLHQALQCNGHRDCPNGADEDNCGDNSGWADIFDRTIRKVDPQVLPLPEDCFLQQYPQRCDCIKTELECVEVNLHDVPQVSTNVTWLSLKSNKIKRLSDNIFSKYTHLQRL</sequence>
<comment type="caution">
    <text evidence="2">Lacks conserved residue(s) required for the propagation of feature annotation.</text>
</comment>
<dbReference type="FunFam" id="4.10.400.10:FF:000014">
    <property type="entry name" value="Relaxin family peptide receptor 1"/>
    <property type="match status" value="1"/>
</dbReference>
<dbReference type="SMART" id="SM00192">
    <property type="entry name" value="LDLa"/>
    <property type="match status" value="1"/>
</dbReference>
<accession>A0A4W5LE57</accession>
<dbReference type="SUPFAM" id="SSF57424">
    <property type="entry name" value="LDL receptor-like module"/>
    <property type="match status" value="1"/>
</dbReference>
<dbReference type="Pfam" id="PF00057">
    <property type="entry name" value="Ldl_recept_a"/>
    <property type="match status" value="1"/>
</dbReference>
<name>A0A4W5LE57_9TELE</name>
<evidence type="ECO:0000256" key="1">
    <source>
        <dbReference type="ARBA" id="ARBA00023157"/>
    </source>
</evidence>
<dbReference type="CDD" id="cd00112">
    <property type="entry name" value="LDLa"/>
    <property type="match status" value="1"/>
</dbReference>
<dbReference type="Gene3D" id="4.10.400.10">
    <property type="entry name" value="Low-density Lipoprotein Receptor"/>
    <property type="match status" value="1"/>
</dbReference>
<evidence type="ECO:0000256" key="2">
    <source>
        <dbReference type="PROSITE-ProRule" id="PRU00124"/>
    </source>
</evidence>
<protein>
    <submittedName>
        <fullName evidence="4">Uncharacterized protein</fullName>
    </submittedName>
</protein>
<reference evidence="4" key="3">
    <citation type="submission" date="2025-09" db="UniProtKB">
        <authorList>
            <consortium name="Ensembl"/>
        </authorList>
    </citation>
    <scope>IDENTIFICATION</scope>
</reference>
<feature type="chain" id="PRO_5021233194" evidence="3">
    <location>
        <begin position="27"/>
        <end position="167"/>
    </location>
</feature>
<dbReference type="InterPro" id="IPR032675">
    <property type="entry name" value="LRR_dom_sf"/>
</dbReference>
<dbReference type="PROSITE" id="PS50068">
    <property type="entry name" value="LDLRA_2"/>
    <property type="match status" value="1"/>
</dbReference>
<dbReference type="InterPro" id="IPR023415">
    <property type="entry name" value="LDLR_class-A_CS"/>
</dbReference>
<dbReference type="Gene3D" id="3.80.10.10">
    <property type="entry name" value="Ribonuclease Inhibitor"/>
    <property type="match status" value="1"/>
</dbReference>
<evidence type="ECO:0000313" key="4">
    <source>
        <dbReference type="Ensembl" id="ENSHHUP00000024034.1"/>
    </source>
</evidence>
<dbReference type="Ensembl" id="ENSHHUT00000024938.1">
    <property type="protein sequence ID" value="ENSHHUP00000024034.1"/>
    <property type="gene ID" value="ENSHHUG00000015085.1"/>
</dbReference>
<keyword evidence="3" id="KW-0732">Signal</keyword>